<reference evidence="2" key="1">
    <citation type="submission" date="2023-07" db="EMBL/GenBank/DDBJ databases">
        <title>draft genome sequence of fig (Ficus carica).</title>
        <authorList>
            <person name="Takahashi T."/>
            <person name="Nishimura K."/>
        </authorList>
    </citation>
    <scope>NUCLEOTIDE SEQUENCE</scope>
</reference>
<dbReference type="Proteomes" id="UP001187192">
    <property type="component" value="Unassembled WGS sequence"/>
</dbReference>
<dbReference type="AlphaFoldDB" id="A0AA88CQE7"/>
<feature type="region of interest" description="Disordered" evidence="1">
    <location>
        <begin position="1"/>
        <end position="32"/>
    </location>
</feature>
<name>A0AA88CQE7_FICCA</name>
<organism evidence="2 3">
    <name type="scientific">Ficus carica</name>
    <name type="common">Common fig</name>
    <dbReference type="NCBI Taxonomy" id="3494"/>
    <lineage>
        <taxon>Eukaryota</taxon>
        <taxon>Viridiplantae</taxon>
        <taxon>Streptophyta</taxon>
        <taxon>Embryophyta</taxon>
        <taxon>Tracheophyta</taxon>
        <taxon>Spermatophyta</taxon>
        <taxon>Magnoliopsida</taxon>
        <taxon>eudicotyledons</taxon>
        <taxon>Gunneridae</taxon>
        <taxon>Pentapetalae</taxon>
        <taxon>rosids</taxon>
        <taxon>fabids</taxon>
        <taxon>Rosales</taxon>
        <taxon>Moraceae</taxon>
        <taxon>Ficeae</taxon>
        <taxon>Ficus</taxon>
    </lineage>
</organism>
<accession>A0AA88CQE7</accession>
<protein>
    <submittedName>
        <fullName evidence="2">Uncharacterized protein</fullName>
    </submittedName>
</protein>
<evidence type="ECO:0000313" key="2">
    <source>
        <dbReference type="EMBL" id="GMN30638.1"/>
    </source>
</evidence>
<keyword evidence="3" id="KW-1185">Reference proteome</keyword>
<gene>
    <name evidence="2" type="ORF">TIFTF001_002884</name>
</gene>
<comment type="caution">
    <text evidence="2">The sequence shown here is derived from an EMBL/GenBank/DDBJ whole genome shotgun (WGS) entry which is preliminary data.</text>
</comment>
<dbReference type="EMBL" id="BTGU01000003">
    <property type="protein sequence ID" value="GMN30638.1"/>
    <property type="molecule type" value="Genomic_DNA"/>
</dbReference>
<sequence>MLTNLSSGKMSRKTYKQNVREKATRASVVPPDDDRVESLGNLLKLRAGFYISPTPLRWARDTSGGWQIDCPHLRSHPRIQKLDHNLQSAHTRSHANDITGDPTFRALQSTHSNLQRYGNGGGSQKVWHAFSDDVATATEAAVAVVAAVIRDLALGFN</sequence>
<evidence type="ECO:0000256" key="1">
    <source>
        <dbReference type="SAM" id="MobiDB-lite"/>
    </source>
</evidence>
<evidence type="ECO:0000313" key="3">
    <source>
        <dbReference type="Proteomes" id="UP001187192"/>
    </source>
</evidence>
<proteinExistence type="predicted"/>